<evidence type="ECO:0000313" key="2">
    <source>
        <dbReference type="EMBL" id="MBA0618526.1"/>
    </source>
</evidence>
<proteinExistence type="predicted"/>
<sequence>MYGHAVDVCLGIATASPVEELGCTRLVMKKSGLEKKVEDESCGSWIVVERWRESIRASNEGRNDDFGGLAGGSRFAVLGFSEGEISAVFNGEINGSDEVVTKKKSSGEGDIGLGFPKKDVIGTTGK</sequence>
<keyword evidence="3" id="KW-1185">Reference proteome</keyword>
<name>A0A7J8RYV1_GOSDV</name>
<reference evidence="2 3" key="1">
    <citation type="journal article" date="2019" name="Genome Biol. Evol.">
        <title>Insights into the evolution of the New World diploid cottons (Gossypium, subgenus Houzingenia) based on genome sequencing.</title>
        <authorList>
            <person name="Grover C.E."/>
            <person name="Arick M.A. 2nd"/>
            <person name="Thrash A."/>
            <person name="Conover J.L."/>
            <person name="Sanders W.S."/>
            <person name="Peterson D.G."/>
            <person name="Frelichowski J.E."/>
            <person name="Scheffler J.A."/>
            <person name="Scheffler B.E."/>
            <person name="Wendel J.F."/>
        </authorList>
    </citation>
    <scope>NUCLEOTIDE SEQUENCE [LARGE SCALE GENOMIC DNA]</scope>
    <source>
        <strain evidence="2">27</strain>
        <tissue evidence="2">Leaf</tissue>
    </source>
</reference>
<feature type="region of interest" description="Disordered" evidence="1">
    <location>
        <begin position="103"/>
        <end position="126"/>
    </location>
</feature>
<organism evidence="2 3">
    <name type="scientific">Gossypium davidsonii</name>
    <name type="common">Davidson's cotton</name>
    <name type="synonym">Gossypium klotzschianum subsp. davidsonii</name>
    <dbReference type="NCBI Taxonomy" id="34287"/>
    <lineage>
        <taxon>Eukaryota</taxon>
        <taxon>Viridiplantae</taxon>
        <taxon>Streptophyta</taxon>
        <taxon>Embryophyta</taxon>
        <taxon>Tracheophyta</taxon>
        <taxon>Spermatophyta</taxon>
        <taxon>Magnoliopsida</taxon>
        <taxon>eudicotyledons</taxon>
        <taxon>Gunneridae</taxon>
        <taxon>Pentapetalae</taxon>
        <taxon>rosids</taxon>
        <taxon>malvids</taxon>
        <taxon>Malvales</taxon>
        <taxon>Malvaceae</taxon>
        <taxon>Malvoideae</taxon>
        <taxon>Gossypium</taxon>
    </lineage>
</organism>
<dbReference type="AlphaFoldDB" id="A0A7J8RYV1"/>
<protein>
    <submittedName>
        <fullName evidence="2">Uncharacterized protein</fullName>
    </submittedName>
</protein>
<evidence type="ECO:0000256" key="1">
    <source>
        <dbReference type="SAM" id="MobiDB-lite"/>
    </source>
</evidence>
<comment type="caution">
    <text evidence="2">The sequence shown here is derived from an EMBL/GenBank/DDBJ whole genome shotgun (WGS) entry which is preliminary data.</text>
</comment>
<dbReference type="Proteomes" id="UP000593561">
    <property type="component" value="Unassembled WGS sequence"/>
</dbReference>
<gene>
    <name evidence="2" type="ORF">Godav_027856</name>
</gene>
<evidence type="ECO:0000313" key="3">
    <source>
        <dbReference type="Proteomes" id="UP000593561"/>
    </source>
</evidence>
<accession>A0A7J8RYV1</accession>
<dbReference type="EMBL" id="JABFAC010000007">
    <property type="protein sequence ID" value="MBA0618526.1"/>
    <property type="molecule type" value="Genomic_DNA"/>
</dbReference>